<name>A0A1W2GDB1_REIFA</name>
<dbReference type="RefSeq" id="WP_084372785.1">
    <property type="nucleotide sequence ID" value="NZ_FWYF01000002.1"/>
</dbReference>
<reference evidence="3 4" key="1">
    <citation type="submission" date="2017-04" db="EMBL/GenBank/DDBJ databases">
        <authorList>
            <person name="Afonso C.L."/>
            <person name="Miller P.J."/>
            <person name="Scott M.A."/>
            <person name="Spackman E."/>
            <person name="Goraichik I."/>
            <person name="Dimitrov K.M."/>
            <person name="Suarez D.L."/>
            <person name="Swayne D.E."/>
        </authorList>
    </citation>
    <scope>NUCLEOTIDE SEQUENCE [LARGE SCALE GENOMIC DNA]</scope>
    <source>
        <strain evidence="3 4">DSM 26133</strain>
    </source>
</reference>
<feature type="signal peptide" evidence="2">
    <location>
        <begin position="1"/>
        <end position="19"/>
    </location>
</feature>
<feature type="coiled-coil region" evidence="1">
    <location>
        <begin position="177"/>
        <end position="234"/>
    </location>
</feature>
<dbReference type="STRING" id="692418.SAMN04488029_2114"/>
<feature type="chain" id="PRO_5012551790" evidence="2">
    <location>
        <begin position="20"/>
        <end position="402"/>
    </location>
</feature>
<dbReference type="AlphaFoldDB" id="A0A1W2GDB1"/>
<keyword evidence="1" id="KW-0175">Coiled coil</keyword>
<evidence type="ECO:0000313" key="4">
    <source>
        <dbReference type="Proteomes" id="UP000192472"/>
    </source>
</evidence>
<sequence length="402" mass="45626">MRGFVLTLAALFWHQMLFAQDDSQNDSQGEEVTLDQLAVPSSPGFLILGEEITSIEKPTNATDFIASVKNASDGFSSLPKNFAIEFLPFWVFGGSNTNYKSLTSNSVGDNIEQSFQVSIATQTKTTDAGTDSTQLGLGFKFSILRGDINDDFAKHARRVQNLLNEFNLEMSSRAAKKENEDTQLKALNRRLLDADEDDEPGIQKEIESRQAEILKEVELQLTKEKEELKNLATEYKFTRYGWKWDVAGAWALSFRDQNFDEREVQRFGIWTTFGYETKKVNENYLSFLGLARWIKNFDDPYIDVNDATLEADNTYIDTGLRLIYTMKEKLSVSGEYLYRQSRDIDEISSSDRYTLNVNYQLPKNKVVTFTYGKDFDGNITKDGNLIAAINLVVGLGSERSLK</sequence>
<evidence type="ECO:0000313" key="3">
    <source>
        <dbReference type="EMBL" id="SMD34645.1"/>
    </source>
</evidence>
<keyword evidence="2" id="KW-0732">Signal</keyword>
<gene>
    <name evidence="3" type="ORF">SAMN04488029_2114</name>
</gene>
<accession>A0A1W2GDB1</accession>
<evidence type="ECO:0000256" key="2">
    <source>
        <dbReference type="SAM" id="SignalP"/>
    </source>
</evidence>
<protein>
    <submittedName>
        <fullName evidence="3">Uncharacterized protein</fullName>
    </submittedName>
</protein>
<dbReference type="EMBL" id="FWYF01000002">
    <property type="protein sequence ID" value="SMD34645.1"/>
    <property type="molecule type" value="Genomic_DNA"/>
</dbReference>
<keyword evidence="4" id="KW-1185">Reference proteome</keyword>
<organism evidence="3 4">
    <name type="scientific">Reichenbachiella faecimaris</name>
    <dbReference type="NCBI Taxonomy" id="692418"/>
    <lineage>
        <taxon>Bacteria</taxon>
        <taxon>Pseudomonadati</taxon>
        <taxon>Bacteroidota</taxon>
        <taxon>Cytophagia</taxon>
        <taxon>Cytophagales</taxon>
        <taxon>Reichenbachiellaceae</taxon>
        <taxon>Reichenbachiella</taxon>
    </lineage>
</organism>
<evidence type="ECO:0000256" key="1">
    <source>
        <dbReference type="SAM" id="Coils"/>
    </source>
</evidence>
<dbReference type="Proteomes" id="UP000192472">
    <property type="component" value="Unassembled WGS sequence"/>
</dbReference>
<proteinExistence type="predicted"/>
<dbReference type="OrthoDB" id="918082at2"/>